<gene>
    <name evidence="3" type="ORF">FDG2_5983</name>
</gene>
<keyword evidence="4" id="KW-1185">Reference proteome</keyword>
<proteinExistence type="predicted"/>
<feature type="domain" description="SAF" evidence="2">
    <location>
        <begin position="53"/>
        <end position="115"/>
    </location>
</feature>
<dbReference type="AlphaFoldDB" id="A0A1C3PG69"/>
<dbReference type="Pfam" id="PF08666">
    <property type="entry name" value="SAF"/>
    <property type="match status" value="1"/>
</dbReference>
<name>A0A1C3PG69_9ACTN</name>
<organism evidence="3 4">
    <name type="scientific">Candidatus Protofrankia californiensis</name>
    <dbReference type="NCBI Taxonomy" id="1839754"/>
    <lineage>
        <taxon>Bacteria</taxon>
        <taxon>Bacillati</taxon>
        <taxon>Actinomycetota</taxon>
        <taxon>Actinomycetes</taxon>
        <taxon>Frankiales</taxon>
        <taxon>Frankiaceae</taxon>
        <taxon>Protofrankia</taxon>
    </lineage>
</organism>
<protein>
    <submittedName>
        <fullName evidence="3">SAF domain-containing protein</fullName>
    </submittedName>
</protein>
<reference evidence="4" key="1">
    <citation type="submission" date="2016-02" db="EMBL/GenBank/DDBJ databases">
        <authorList>
            <person name="Wibberg D."/>
        </authorList>
    </citation>
    <scope>NUCLEOTIDE SEQUENCE [LARGE SCALE GENOMIC DNA]</scope>
</reference>
<evidence type="ECO:0000313" key="4">
    <source>
        <dbReference type="Proteomes" id="UP000199013"/>
    </source>
</evidence>
<dbReference type="Gene3D" id="3.90.1210.10">
    <property type="entry name" value="Antifreeze-like/N-acetylneuraminic acid synthase C-terminal domain"/>
    <property type="match status" value="1"/>
</dbReference>
<dbReference type="CDD" id="cd11614">
    <property type="entry name" value="SAF_CpaB_FlgA_like"/>
    <property type="match status" value="1"/>
</dbReference>
<dbReference type="EMBL" id="FLUV01002469">
    <property type="protein sequence ID" value="SBW28780.1"/>
    <property type="molecule type" value="Genomic_DNA"/>
</dbReference>
<evidence type="ECO:0000313" key="3">
    <source>
        <dbReference type="EMBL" id="SBW28780.1"/>
    </source>
</evidence>
<evidence type="ECO:0000259" key="2">
    <source>
        <dbReference type="SMART" id="SM00858"/>
    </source>
</evidence>
<dbReference type="InterPro" id="IPR013974">
    <property type="entry name" value="SAF"/>
</dbReference>
<feature type="region of interest" description="Disordered" evidence="1">
    <location>
        <begin position="160"/>
        <end position="191"/>
    </location>
</feature>
<accession>A0A1C3PG69</accession>
<dbReference type="Proteomes" id="UP000199013">
    <property type="component" value="Unassembled WGS sequence"/>
</dbReference>
<evidence type="ECO:0000256" key="1">
    <source>
        <dbReference type="SAM" id="MobiDB-lite"/>
    </source>
</evidence>
<dbReference type="SMART" id="SM00858">
    <property type="entry name" value="SAF"/>
    <property type="match status" value="1"/>
</dbReference>
<sequence>MSLVGHRAARFGYARAWRIAVGARRRVLAAVLAAAAVVFAVVAVRPARPPSPASVVVAAVDLAGGVTMAPGDVRMVSLPVNVVPAGAARSPQDAVGRTLTAAVRQGEPITDARILGPGLITQRQAAAGLVATPVRITDAGSVLFLRVGDHVNVLAASTDINGMSAPQPGEGATSTDRAESSGDTSGMSMAGVPRARVVAPDVVVLAVARAGETAERAVGTEEGALVIVAATAGVATVLAGAAVHARLSVTVLGGTSTFDTS</sequence>